<sequence length="495" mass="56383">MRFWLILSVFCSSGLCFDFFLETIPKTVNWSSDPCEDFYRHVCPIGSVSDPLAKAVNSRRNAKQAASKIDHFKYLAHLAYGGTNGLAQRAGQLYEKRCEQGLDNQNLFSILKTLVVFDGHCYGVFCTDHLKLDTDCKRVGKIIRNTLPAFEGDIQKKRVEKLECLVLAAHNYMTIQEHVDQELEEAIMETNALVGEMKEIVKEMILATPWAANNNVIKSTLGAVLSTNLEVDFEKIKKNLFDQLTKIHLNYEECRNQFNNDNDANILCFWNSIDKHEFDKTYIYFEHYDLSFNAVNSFPNIYFGLPFYFIVKHTEELAAVLGSTGYIVGHELSHTLISSDNFPALTYFSQSAIDCIQKQFNSTCTEFKEESCLVQDVHLDENGADILGFQLAYSVLEKHYGNRLKDTYTPLNVTHQQLFFYSAALTSCEGKKGEVLLNRDRSLNGHSPSNIRINSIAQHPGFKEAFQCSDNSRMMQSATEQCHIYGKDAPVSRRR</sequence>
<dbReference type="PANTHER" id="PTHR11733">
    <property type="entry name" value="ZINC METALLOPROTEASE FAMILY M13 NEPRILYSIN-RELATED"/>
    <property type="match status" value="1"/>
</dbReference>
<reference evidence="4" key="1">
    <citation type="submission" date="2010-08" db="EMBL/GenBank/DDBJ databases">
        <authorList>
            <consortium name="Caenorhabditis japonica Sequencing Consortium"/>
            <person name="Wilson R.K."/>
        </authorList>
    </citation>
    <scope>NUCLEOTIDE SEQUENCE [LARGE SCALE GENOMIC DNA]</scope>
    <source>
        <strain evidence="4">DF5081</strain>
    </source>
</reference>
<feature type="chain" id="PRO_5035739260" evidence="1">
    <location>
        <begin position="17"/>
        <end position="495"/>
    </location>
</feature>
<reference evidence="3" key="2">
    <citation type="submission" date="2022-06" db="UniProtKB">
        <authorList>
            <consortium name="EnsemblMetazoa"/>
        </authorList>
    </citation>
    <scope>IDENTIFICATION</scope>
    <source>
        <strain evidence="3">DF5081</strain>
    </source>
</reference>
<keyword evidence="1" id="KW-0732">Signal</keyword>
<evidence type="ECO:0000259" key="2">
    <source>
        <dbReference type="Pfam" id="PF01431"/>
    </source>
</evidence>
<dbReference type="EnsemblMetazoa" id="CJA07359.1">
    <property type="protein sequence ID" value="CJA07359.1"/>
    <property type="gene ID" value="WBGene00126563"/>
</dbReference>
<proteinExistence type="predicted"/>
<feature type="signal peptide" evidence="1">
    <location>
        <begin position="1"/>
        <end position="16"/>
    </location>
</feature>
<dbReference type="AlphaFoldDB" id="A0A8R1DN29"/>
<dbReference type="Pfam" id="PF01431">
    <property type="entry name" value="Peptidase_M13"/>
    <property type="match status" value="1"/>
</dbReference>
<dbReference type="SUPFAM" id="SSF55486">
    <property type="entry name" value="Metalloproteases ('zincins'), catalytic domain"/>
    <property type="match status" value="1"/>
</dbReference>
<dbReference type="GO" id="GO:0016485">
    <property type="term" value="P:protein processing"/>
    <property type="evidence" value="ECO:0007669"/>
    <property type="project" value="TreeGrafter"/>
</dbReference>
<dbReference type="PROSITE" id="PS51885">
    <property type="entry name" value="NEPRILYSIN"/>
    <property type="match status" value="1"/>
</dbReference>
<evidence type="ECO:0000313" key="4">
    <source>
        <dbReference type="Proteomes" id="UP000005237"/>
    </source>
</evidence>
<dbReference type="InterPro" id="IPR024079">
    <property type="entry name" value="MetalloPept_cat_dom_sf"/>
</dbReference>
<name>A0A8R1DN29_CAEJA</name>
<evidence type="ECO:0000256" key="1">
    <source>
        <dbReference type="SAM" id="SignalP"/>
    </source>
</evidence>
<dbReference type="InterPro" id="IPR018497">
    <property type="entry name" value="Peptidase_M13_C"/>
</dbReference>
<evidence type="ECO:0000313" key="3">
    <source>
        <dbReference type="EnsemblMetazoa" id="CJA07359.1"/>
    </source>
</evidence>
<protein>
    <submittedName>
        <fullName evidence="3">Peptidase_M13 domain-containing protein</fullName>
    </submittedName>
</protein>
<dbReference type="GO" id="GO:0005886">
    <property type="term" value="C:plasma membrane"/>
    <property type="evidence" value="ECO:0007669"/>
    <property type="project" value="TreeGrafter"/>
</dbReference>
<dbReference type="Proteomes" id="UP000005237">
    <property type="component" value="Unassembled WGS sequence"/>
</dbReference>
<dbReference type="GO" id="GO:0004222">
    <property type="term" value="F:metalloendopeptidase activity"/>
    <property type="evidence" value="ECO:0007669"/>
    <property type="project" value="InterPro"/>
</dbReference>
<keyword evidence="4" id="KW-1185">Reference proteome</keyword>
<dbReference type="InterPro" id="IPR000718">
    <property type="entry name" value="Peptidase_M13"/>
</dbReference>
<feature type="domain" description="Peptidase M13 C-terminal" evidence="2">
    <location>
        <begin position="299"/>
        <end position="482"/>
    </location>
</feature>
<accession>A0A8R1DN29</accession>
<organism evidence="3 4">
    <name type="scientific">Caenorhabditis japonica</name>
    <dbReference type="NCBI Taxonomy" id="281687"/>
    <lineage>
        <taxon>Eukaryota</taxon>
        <taxon>Metazoa</taxon>
        <taxon>Ecdysozoa</taxon>
        <taxon>Nematoda</taxon>
        <taxon>Chromadorea</taxon>
        <taxon>Rhabditida</taxon>
        <taxon>Rhabditina</taxon>
        <taxon>Rhabditomorpha</taxon>
        <taxon>Rhabditoidea</taxon>
        <taxon>Rhabditidae</taxon>
        <taxon>Peloderinae</taxon>
        <taxon>Caenorhabditis</taxon>
    </lineage>
</organism>
<dbReference type="Gene3D" id="3.40.390.10">
    <property type="entry name" value="Collagenase (Catalytic Domain)"/>
    <property type="match status" value="1"/>
</dbReference>
<dbReference type="PANTHER" id="PTHR11733:SF208">
    <property type="entry name" value="PEPTIDASE M13 C-TERMINAL DOMAIN-CONTAINING PROTEIN"/>
    <property type="match status" value="1"/>
</dbReference>